<evidence type="ECO:0000313" key="2">
    <source>
        <dbReference type="EMBL" id="KDN30645.1"/>
    </source>
</evidence>
<keyword evidence="3" id="KW-1185">Reference proteome</keyword>
<dbReference type="PROSITE" id="PS50883">
    <property type="entry name" value="EAL"/>
    <property type="match status" value="1"/>
</dbReference>
<evidence type="ECO:0000259" key="1">
    <source>
        <dbReference type="PROSITE" id="PS50883"/>
    </source>
</evidence>
<dbReference type="SUPFAM" id="SSF141868">
    <property type="entry name" value="EAL domain-like"/>
    <property type="match status" value="1"/>
</dbReference>
<name>A0A066UU76_9VIBR</name>
<protein>
    <recommendedName>
        <fullName evidence="1">EAL domain-containing protein</fullName>
    </recommendedName>
</protein>
<dbReference type="Proteomes" id="UP000027219">
    <property type="component" value="Unassembled WGS sequence"/>
</dbReference>
<dbReference type="STRING" id="212667.VFDL14_07240"/>
<evidence type="ECO:0000313" key="3">
    <source>
        <dbReference type="Proteomes" id="UP000027219"/>
    </source>
</evidence>
<dbReference type="EMBL" id="JFFR01000002">
    <property type="protein sequence ID" value="KDN30645.1"/>
    <property type="molecule type" value="Genomic_DNA"/>
</dbReference>
<dbReference type="SMART" id="SM00052">
    <property type="entry name" value="EAL"/>
    <property type="match status" value="1"/>
</dbReference>
<dbReference type="RefSeq" id="WP_032549570.1">
    <property type="nucleotide sequence ID" value="NZ_JBEEAX010000002.1"/>
</dbReference>
<dbReference type="AlphaFoldDB" id="A0A066UU76"/>
<dbReference type="Pfam" id="PF00563">
    <property type="entry name" value="EAL"/>
    <property type="match status" value="1"/>
</dbReference>
<reference evidence="2 3" key="1">
    <citation type="submission" date="2014-02" db="EMBL/GenBank/DDBJ databases">
        <title>Vibrio fortis Dalian14 Genome Sequencing.</title>
        <authorList>
            <person name="Wang Y."/>
            <person name="Song L."/>
            <person name="Liu G."/>
            <person name="Ding J."/>
        </authorList>
    </citation>
    <scope>NUCLEOTIDE SEQUENCE [LARGE SCALE GENOMIC DNA]</scope>
    <source>
        <strain evidence="2 3">Dalian14</strain>
    </source>
</reference>
<feature type="domain" description="EAL" evidence="1">
    <location>
        <begin position="1"/>
        <end position="241"/>
    </location>
</feature>
<dbReference type="InterPro" id="IPR001633">
    <property type="entry name" value="EAL_dom"/>
</dbReference>
<sequence length="249" mass="28961">MQDKLSLLKGSKIYNLELLIQPIISYKDKCVFAYECLSIVKEDISGDIQDNEEFFRELCENEFELLAFKQIRFLSIYESELSGCLISINIPLSLMMKLDFLESLATDSNLNIAVEITDIDFSLDEIELVYERMKHLKANFKISFWLDDYTINKVSQEFLMYLPWDIIKIDKSASKSKSNLLINLIYIVNLGFDLQENVIVEGIENLSTHEEIVRHNLKAQGYLYGKPDTVSNYIRFKSSHVDRLINIRA</sequence>
<organism evidence="2 3">
    <name type="scientific">Vibrio fortis</name>
    <dbReference type="NCBI Taxonomy" id="212667"/>
    <lineage>
        <taxon>Bacteria</taxon>
        <taxon>Pseudomonadati</taxon>
        <taxon>Pseudomonadota</taxon>
        <taxon>Gammaproteobacteria</taxon>
        <taxon>Vibrionales</taxon>
        <taxon>Vibrionaceae</taxon>
        <taxon>Vibrio</taxon>
    </lineage>
</organism>
<dbReference type="InterPro" id="IPR035919">
    <property type="entry name" value="EAL_sf"/>
</dbReference>
<gene>
    <name evidence="2" type="ORF">VFDL14_07240</name>
</gene>
<accession>A0A066UU76</accession>
<proteinExistence type="predicted"/>
<dbReference type="Gene3D" id="3.20.20.450">
    <property type="entry name" value="EAL domain"/>
    <property type="match status" value="1"/>
</dbReference>
<comment type="caution">
    <text evidence="2">The sequence shown here is derived from an EMBL/GenBank/DDBJ whole genome shotgun (WGS) entry which is preliminary data.</text>
</comment>